<gene>
    <name evidence="5" type="ORF">B0H17DRAFT_1184670</name>
</gene>
<organism evidence="5 6">
    <name type="scientific">Mycena rosella</name>
    <name type="common">Pink bonnet</name>
    <name type="synonym">Agaricus rosellus</name>
    <dbReference type="NCBI Taxonomy" id="1033263"/>
    <lineage>
        <taxon>Eukaryota</taxon>
        <taxon>Fungi</taxon>
        <taxon>Dikarya</taxon>
        <taxon>Basidiomycota</taxon>
        <taxon>Agaricomycotina</taxon>
        <taxon>Agaricomycetes</taxon>
        <taxon>Agaricomycetidae</taxon>
        <taxon>Agaricales</taxon>
        <taxon>Marasmiineae</taxon>
        <taxon>Mycenaceae</taxon>
        <taxon>Mycena</taxon>
    </lineage>
</organism>
<keyword evidence="3" id="KW-0732">Signal</keyword>
<dbReference type="Proteomes" id="UP001221757">
    <property type="component" value="Unassembled WGS sequence"/>
</dbReference>
<reference evidence="5" key="1">
    <citation type="submission" date="2023-03" db="EMBL/GenBank/DDBJ databases">
        <title>Massive genome expansion in bonnet fungi (Mycena s.s.) driven by repeated elements and novel gene families across ecological guilds.</title>
        <authorList>
            <consortium name="Lawrence Berkeley National Laboratory"/>
            <person name="Harder C.B."/>
            <person name="Miyauchi S."/>
            <person name="Viragh M."/>
            <person name="Kuo A."/>
            <person name="Thoen E."/>
            <person name="Andreopoulos B."/>
            <person name="Lu D."/>
            <person name="Skrede I."/>
            <person name="Drula E."/>
            <person name="Henrissat B."/>
            <person name="Morin E."/>
            <person name="Kohler A."/>
            <person name="Barry K."/>
            <person name="LaButti K."/>
            <person name="Morin E."/>
            <person name="Salamov A."/>
            <person name="Lipzen A."/>
            <person name="Mereny Z."/>
            <person name="Hegedus B."/>
            <person name="Baldrian P."/>
            <person name="Stursova M."/>
            <person name="Weitz H."/>
            <person name="Taylor A."/>
            <person name="Grigoriev I.V."/>
            <person name="Nagy L.G."/>
            <person name="Martin F."/>
            <person name="Kauserud H."/>
        </authorList>
    </citation>
    <scope>NUCLEOTIDE SEQUENCE</scope>
    <source>
        <strain evidence="5">CBHHK067</strain>
    </source>
</reference>
<name>A0AAD7G7L4_MYCRO</name>
<feature type="compositionally biased region" description="Low complexity" evidence="1">
    <location>
        <begin position="259"/>
        <end position="275"/>
    </location>
</feature>
<evidence type="ECO:0000256" key="1">
    <source>
        <dbReference type="SAM" id="MobiDB-lite"/>
    </source>
</evidence>
<dbReference type="Pfam" id="PF18885">
    <property type="entry name" value="DUF5648"/>
    <property type="match status" value="1"/>
</dbReference>
<feature type="transmembrane region" description="Helical" evidence="2">
    <location>
        <begin position="196"/>
        <end position="220"/>
    </location>
</feature>
<evidence type="ECO:0000256" key="2">
    <source>
        <dbReference type="SAM" id="Phobius"/>
    </source>
</evidence>
<dbReference type="InterPro" id="IPR043708">
    <property type="entry name" value="DUF5648"/>
</dbReference>
<evidence type="ECO:0000313" key="5">
    <source>
        <dbReference type="EMBL" id="KAJ7664759.1"/>
    </source>
</evidence>
<keyword evidence="2" id="KW-0812">Transmembrane</keyword>
<sequence length="340" mass="36883">MNTFSRFFIVAISLLAPDVGAACTGASEASPLYCVNTPGDHFYTPDLAEYTSTVANNGASSAEGIRALVFTTQVANSVRLLRLWNGEISDHFYTTNATEAVGAAGYVNEEQAPMYIYQTQMCGSVPFYRSFSIDNTDHFYSVNETEHDSAVALGYEYELIQGYVFPPPGFESPTTTSTEPTASESSTPNPKKSLPAGSIVAITLSIIASLLLGISLWIIWIRKSRRAADPELEAHSYPLLAQRDDSSSVSEKTRPSANASSAVTGSSRSVSISQGTQTRQEYLTAQLRTIQRQLQSRLSAVTGGSSGLDESMEQNDVLRARITALERELELHHPPPGYLD</sequence>
<protein>
    <recommendedName>
        <fullName evidence="4">DUF5648 domain-containing protein</fullName>
    </recommendedName>
</protein>
<feature type="domain" description="DUF5648" evidence="4">
    <location>
        <begin position="38"/>
        <end position="164"/>
    </location>
</feature>
<keyword evidence="2" id="KW-0472">Membrane</keyword>
<proteinExistence type="predicted"/>
<feature type="chain" id="PRO_5042100423" description="DUF5648 domain-containing protein" evidence="3">
    <location>
        <begin position="22"/>
        <end position="340"/>
    </location>
</feature>
<feature type="signal peptide" evidence="3">
    <location>
        <begin position="1"/>
        <end position="21"/>
    </location>
</feature>
<dbReference type="AlphaFoldDB" id="A0AAD7G7L4"/>
<evidence type="ECO:0000259" key="4">
    <source>
        <dbReference type="Pfam" id="PF18885"/>
    </source>
</evidence>
<feature type="compositionally biased region" description="Low complexity" evidence="1">
    <location>
        <begin position="171"/>
        <end position="188"/>
    </location>
</feature>
<feature type="compositionally biased region" description="Basic and acidic residues" evidence="1">
    <location>
        <begin position="243"/>
        <end position="254"/>
    </location>
</feature>
<evidence type="ECO:0000256" key="3">
    <source>
        <dbReference type="SAM" id="SignalP"/>
    </source>
</evidence>
<accession>A0AAD7G7L4</accession>
<evidence type="ECO:0000313" key="6">
    <source>
        <dbReference type="Proteomes" id="UP001221757"/>
    </source>
</evidence>
<comment type="caution">
    <text evidence="5">The sequence shown here is derived from an EMBL/GenBank/DDBJ whole genome shotgun (WGS) entry which is preliminary data.</text>
</comment>
<keyword evidence="6" id="KW-1185">Reference proteome</keyword>
<dbReference type="EMBL" id="JARKIE010000221">
    <property type="protein sequence ID" value="KAJ7664759.1"/>
    <property type="molecule type" value="Genomic_DNA"/>
</dbReference>
<keyword evidence="2" id="KW-1133">Transmembrane helix</keyword>
<feature type="region of interest" description="Disordered" evidence="1">
    <location>
        <begin position="243"/>
        <end position="275"/>
    </location>
</feature>
<feature type="region of interest" description="Disordered" evidence="1">
    <location>
        <begin position="170"/>
        <end position="192"/>
    </location>
</feature>